<comment type="subcellular location">
    <subcellularLocation>
        <location evidence="1 11">Nucleus</location>
    </subcellularLocation>
</comment>
<comment type="miscellaneous">
    <text evidence="11">In contrast to other lysine histone methyltransferases, it does not contain a SET domain, suggesting the existence of another mechanism for methylation of lysine residues of histones.</text>
</comment>
<keyword evidence="7 11" id="KW-0156">Chromatin regulator</keyword>
<evidence type="ECO:0000256" key="8">
    <source>
        <dbReference type="ARBA" id="ARBA00023242"/>
    </source>
</evidence>
<dbReference type="PANTHER" id="PTHR21451:SF0">
    <property type="entry name" value="HISTONE-LYSINE N-METHYLTRANSFERASE, H3 LYSINE-79 SPECIFIC"/>
    <property type="match status" value="1"/>
</dbReference>
<name>A0A550BS33_9AGAR</name>
<reference evidence="13 14" key="1">
    <citation type="journal article" date="2019" name="New Phytol.">
        <title>Comparative genomics reveals unique wood-decay strategies and fruiting body development in the Schizophyllaceae.</title>
        <authorList>
            <person name="Almasi E."/>
            <person name="Sahu N."/>
            <person name="Krizsan K."/>
            <person name="Balint B."/>
            <person name="Kovacs G.M."/>
            <person name="Kiss B."/>
            <person name="Cseklye J."/>
            <person name="Drula E."/>
            <person name="Henrissat B."/>
            <person name="Nagy I."/>
            <person name="Chovatia M."/>
            <person name="Adam C."/>
            <person name="LaButti K."/>
            <person name="Lipzen A."/>
            <person name="Riley R."/>
            <person name="Grigoriev I.V."/>
            <person name="Nagy L.G."/>
        </authorList>
    </citation>
    <scope>NUCLEOTIDE SEQUENCE [LARGE SCALE GENOMIC DNA]</scope>
    <source>
        <strain evidence="13 14">NL-1724</strain>
    </source>
</reference>
<dbReference type="PANTHER" id="PTHR21451">
    <property type="entry name" value="HISTONE H3 METHYLTRANSFERASE"/>
    <property type="match status" value="1"/>
</dbReference>
<dbReference type="GO" id="GO:0005634">
    <property type="term" value="C:nucleus"/>
    <property type="evidence" value="ECO:0007669"/>
    <property type="project" value="UniProtKB-SubCell"/>
</dbReference>
<dbReference type="GO" id="GO:0140956">
    <property type="term" value="F:histone H3K79 trimethyltransferase activity"/>
    <property type="evidence" value="ECO:0007669"/>
    <property type="project" value="UniProtKB-EC"/>
</dbReference>
<dbReference type="EC" id="2.1.1.360" evidence="2 11"/>
<comment type="catalytic activity">
    <reaction evidence="10 11">
        <text>L-lysyl(79)-[histone H3] + 3 S-adenosyl-L-methionine = N(6),N(6),N(6)-trimethyl-L-lysyl(79)-[histone H3] + 3 S-adenosyl-L-homocysteine + 3 H(+)</text>
        <dbReference type="Rhea" id="RHEA:60328"/>
        <dbReference type="Rhea" id="RHEA-COMP:15549"/>
        <dbReference type="Rhea" id="RHEA-COMP:15552"/>
        <dbReference type="ChEBI" id="CHEBI:15378"/>
        <dbReference type="ChEBI" id="CHEBI:29969"/>
        <dbReference type="ChEBI" id="CHEBI:57856"/>
        <dbReference type="ChEBI" id="CHEBI:59789"/>
        <dbReference type="ChEBI" id="CHEBI:61961"/>
        <dbReference type="EC" id="2.1.1.360"/>
    </reaction>
</comment>
<keyword evidence="5 11" id="KW-0808">Transferase</keyword>
<evidence type="ECO:0000256" key="2">
    <source>
        <dbReference type="ARBA" id="ARBA00012190"/>
    </source>
</evidence>
<keyword evidence="4 11" id="KW-0489">Methyltransferase</keyword>
<dbReference type="GO" id="GO:0000077">
    <property type="term" value="P:DNA damage checkpoint signaling"/>
    <property type="evidence" value="ECO:0007669"/>
    <property type="project" value="TreeGrafter"/>
</dbReference>
<evidence type="ECO:0000313" key="14">
    <source>
        <dbReference type="Proteomes" id="UP000320762"/>
    </source>
</evidence>
<sequence>MNLVREVRQAEIDADVKTLSSRGKERNITYGELQPHFAFMIFDEHRLGRDSTVVDLGSGIGNLVVQAAVQTGCSAFGVELRPELACLAERIRRATVQECEERGICMGNVTLESGDMFASTLLPHWIRQADLIIVNNKAFSSELNEAIIARLLLKAKHGASIVSTALFITGQRTRYARPRDYETSVGGGKIYVGTRFVFYQYL</sequence>
<dbReference type="PROSITE" id="PS51569">
    <property type="entry name" value="DOT1"/>
    <property type="match status" value="1"/>
</dbReference>
<dbReference type="STRING" id="97359.A0A550BS33"/>
<keyword evidence="14" id="KW-1185">Reference proteome</keyword>
<comment type="activity regulation">
    <text evidence="11">Ubiquitination of histone H2B to form H2BK123ub1 is required for efficient DOT1 methyltransferase activity on histone H3.</text>
</comment>
<evidence type="ECO:0000256" key="11">
    <source>
        <dbReference type="RuleBase" id="RU271113"/>
    </source>
</evidence>
<evidence type="ECO:0000256" key="6">
    <source>
        <dbReference type="ARBA" id="ARBA00022691"/>
    </source>
</evidence>
<keyword evidence="6 11" id="KW-0949">S-adenosyl-L-methionine</keyword>
<dbReference type="SUPFAM" id="SSF53335">
    <property type="entry name" value="S-adenosyl-L-methionine-dependent methyltransferases"/>
    <property type="match status" value="1"/>
</dbReference>
<dbReference type="Proteomes" id="UP000320762">
    <property type="component" value="Unassembled WGS sequence"/>
</dbReference>
<dbReference type="GO" id="GO:0032259">
    <property type="term" value="P:methylation"/>
    <property type="evidence" value="ECO:0007669"/>
    <property type="project" value="UniProtKB-KW"/>
</dbReference>
<evidence type="ECO:0000313" key="13">
    <source>
        <dbReference type="EMBL" id="TRM55344.1"/>
    </source>
</evidence>
<evidence type="ECO:0000256" key="1">
    <source>
        <dbReference type="ARBA" id="ARBA00004123"/>
    </source>
</evidence>
<evidence type="ECO:0000256" key="10">
    <source>
        <dbReference type="ARBA" id="ARBA00047770"/>
    </source>
</evidence>
<organism evidence="13 14">
    <name type="scientific">Schizophyllum amplum</name>
    <dbReference type="NCBI Taxonomy" id="97359"/>
    <lineage>
        <taxon>Eukaryota</taxon>
        <taxon>Fungi</taxon>
        <taxon>Dikarya</taxon>
        <taxon>Basidiomycota</taxon>
        <taxon>Agaricomycotina</taxon>
        <taxon>Agaricomycetes</taxon>
        <taxon>Agaricomycetidae</taxon>
        <taxon>Agaricales</taxon>
        <taxon>Schizophyllaceae</taxon>
        <taxon>Schizophyllum</taxon>
    </lineage>
</organism>
<comment type="similarity">
    <text evidence="11">Belongs to the class I-like SAM-binding methyltransferase superfamily. DOT1 family.</text>
</comment>
<proteinExistence type="inferred from homology"/>
<dbReference type="GO" id="GO:0006281">
    <property type="term" value="P:DNA repair"/>
    <property type="evidence" value="ECO:0007669"/>
    <property type="project" value="TreeGrafter"/>
</dbReference>
<evidence type="ECO:0000256" key="5">
    <source>
        <dbReference type="ARBA" id="ARBA00022679"/>
    </source>
</evidence>
<accession>A0A550BS33</accession>
<evidence type="ECO:0000256" key="7">
    <source>
        <dbReference type="ARBA" id="ARBA00022853"/>
    </source>
</evidence>
<comment type="function">
    <text evidence="11">Histone methyltransferase that specifically trimethylates histone H3 to form H3K79me3. This methylation is required for telomere silencing and for the pachytene checkpoint during the meiotic cell cycle by allowing the recruitment of RAD9 to double strand breaks. Nucleosomes are preferred as substrate compared to free histone.</text>
</comment>
<dbReference type="AlphaFoldDB" id="A0A550BS33"/>
<feature type="domain" description="DOT1" evidence="12">
    <location>
        <begin position="1"/>
        <end position="202"/>
    </location>
</feature>
<dbReference type="CDD" id="cd02440">
    <property type="entry name" value="AdoMet_MTases"/>
    <property type="match status" value="1"/>
</dbReference>
<dbReference type="Gene3D" id="3.40.50.150">
    <property type="entry name" value="Vaccinia Virus protein VP39"/>
    <property type="match status" value="1"/>
</dbReference>
<dbReference type="OrthoDB" id="2821246at2759"/>
<dbReference type="InterPro" id="IPR029063">
    <property type="entry name" value="SAM-dependent_MTases_sf"/>
</dbReference>
<evidence type="ECO:0000259" key="12">
    <source>
        <dbReference type="PROSITE" id="PS51569"/>
    </source>
</evidence>
<evidence type="ECO:0000256" key="4">
    <source>
        <dbReference type="ARBA" id="ARBA00022603"/>
    </source>
</evidence>
<keyword evidence="8 11" id="KW-0539">Nucleus</keyword>
<dbReference type="InterPro" id="IPR030445">
    <property type="entry name" value="H3-K79_meTrfase"/>
</dbReference>
<gene>
    <name evidence="13" type="ORF">BD626DRAFT_418415</name>
</gene>
<evidence type="ECO:0000256" key="3">
    <source>
        <dbReference type="ARBA" id="ARBA00020987"/>
    </source>
</evidence>
<dbReference type="EMBL" id="VDMD01000169">
    <property type="protein sequence ID" value="TRM55344.1"/>
    <property type="molecule type" value="Genomic_DNA"/>
</dbReference>
<dbReference type="Pfam" id="PF08123">
    <property type="entry name" value="DOT1"/>
    <property type="match status" value="1"/>
</dbReference>
<protein>
    <recommendedName>
        <fullName evidence="3 11">Histone-lysine N-methyltransferase, H3 lysine-79 specific</fullName>
        <ecNumber evidence="2 11">2.1.1.360</ecNumber>
    </recommendedName>
    <alternativeName>
        <fullName evidence="9 11">Histone H3-K79 methyltransferase</fullName>
    </alternativeName>
</protein>
<dbReference type="InterPro" id="IPR025789">
    <property type="entry name" value="DOT1_dom"/>
</dbReference>
<comment type="caution">
    <text evidence="13">The sequence shown here is derived from an EMBL/GenBank/DDBJ whole genome shotgun (WGS) entry which is preliminary data.</text>
</comment>
<evidence type="ECO:0000256" key="9">
    <source>
        <dbReference type="ARBA" id="ARBA00029821"/>
    </source>
</evidence>